<accession>A0A3R9QRB6</accession>
<dbReference type="PROSITE" id="PS51257">
    <property type="entry name" value="PROKAR_LIPOPROTEIN"/>
    <property type="match status" value="1"/>
</dbReference>
<proteinExistence type="predicted"/>
<dbReference type="AlphaFoldDB" id="A0A3R9QRB6"/>
<dbReference type="Pfam" id="PF11183">
    <property type="entry name" value="PmrD"/>
    <property type="match status" value="1"/>
</dbReference>
<comment type="caution">
    <text evidence="1">The sequence shown here is derived from an EMBL/GenBank/DDBJ whole genome shotgun (WGS) entry which is preliminary data.</text>
</comment>
<dbReference type="NCBIfam" id="NF007393">
    <property type="entry name" value="PRK09919.1"/>
    <property type="match status" value="1"/>
</dbReference>
<reference evidence="1 2" key="1">
    <citation type="submission" date="2018-12" db="EMBL/GenBank/DDBJ databases">
        <title>The Genome Submission of two Enterobacter spp. strains.</title>
        <authorList>
            <person name="Wu W."/>
            <person name="Wei L."/>
            <person name="Feng Y."/>
            <person name="Zong Z."/>
        </authorList>
    </citation>
    <scope>NUCLEOTIDE SEQUENCE [LARGE SCALE GENOMIC DNA]</scope>
    <source>
        <strain evidence="1 2">WCHEHu045002</strain>
    </source>
</reference>
<dbReference type="RefSeq" id="WP_125913890.1">
    <property type="nucleotide sequence ID" value="NZ_JANVEY010000012.1"/>
</dbReference>
<dbReference type="Proteomes" id="UP000276389">
    <property type="component" value="Unassembled WGS sequence"/>
</dbReference>
<gene>
    <name evidence="1" type="primary">iraM</name>
    <name evidence="1" type="ORF">EJE24_05360</name>
</gene>
<dbReference type="InterPro" id="IPR038679">
    <property type="entry name" value="PmrD_sf"/>
</dbReference>
<dbReference type="InterPro" id="IPR044854">
    <property type="entry name" value="IraM/PmrD"/>
</dbReference>
<evidence type="ECO:0000313" key="2">
    <source>
        <dbReference type="Proteomes" id="UP000276389"/>
    </source>
</evidence>
<dbReference type="EMBL" id="RWHU01000002">
    <property type="protein sequence ID" value="RSK69222.1"/>
    <property type="molecule type" value="Genomic_DNA"/>
</dbReference>
<name>A0A3R9QRB6_9ENTR</name>
<sequence length="122" mass="14014">MAWRVLSSVICPNTGIVYSCIVGLKLIRLIIWYESDIYLLPGDRIHPTKNGIYINGEFSPISLYNVSPYRETLWNEIKNKMPCPFNKDSETEVCSYSVYCNARKCPHGFTTNPLIIGLQRNH</sequence>
<organism evidence="1 2">
    <name type="scientific">Enterobacter huaxiensis</name>
    <dbReference type="NCBI Taxonomy" id="2494702"/>
    <lineage>
        <taxon>Bacteria</taxon>
        <taxon>Pseudomonadati</taxon>
        <taxon>Pseudomonadota</taxon>
        <taxon>Gammaproteobacteria</taxon>
        <taxon>Enterobacterales</taxon>
        <taxon>Enterobacteriaceae</taxon>
        <taxon>Enterobacter</taxon>
    </lineage>
</organism>
<protein>
    <submittedName>
        <fullName evidence="1">Anti-adapter protein IraM</fullName>
    </submittedName>
</protein>
<dbReference type="Gene3D" id="2.40.50.650">
    <property type="match status" value="1"/>
</dbReference>
<evidence type="ECO:0000313" key="1">
    <source>
        <dbReference type="EMBL" id="RSK69222.1"/>
    </source>
</evidence>